<proteinExistence type="predicted"/>
<sequence length="91" mass="10571">MRLHSDEDGNRHRHRHGREGSGAAPTALERRIEELERELAAERQENNRLLKAHQDKDELINKLKEEIDLLNRVRSGLVTPVVSFFHFPLGN</sequence>
<reference evidence="2 3" key="1">
    <citation type="submission" date="2022-01" db="EMBL/GenBank/DDBJ databases">
        <title>A high-quality chromosome-level genome assembly of rohu carp, Labeo rohita.</title>
        <authorList>
            <person name="Arick M.A. II"/>
            <person name="Hsu C.-Y."/>
            <person name="Magbanua Z."/>
            <person name="Pechanova O."/>
            <person name="Grover C."/>
            <person name="Miller E."/>
            <person name="Thrash A."/>
            <person name="Ezzel L."/>
            <person name="Alam S."/>
            <person name="Benzie J."/>
            <person name="Hamilton M."/>
            <person name="Karsi A."/>
            <person name="Lawrence M.L."/>
            <person name="Peterson D.G."/>
        </authorList>
    </citation>
    <scope>NUCLEOTIDE SEQUENCE [LARGE SCALE GENOMIC DNA]</scope>
    <source>
        <strain evidence="3">BAU-BD-2019</strain>
        <tissue evidence="2">Blood</tissue>
    </source>
</reference>
<feature type="region of interest" description="Disordered" evidence="1">
    <location>
        <begin position="1"/>
        <end position="27"/>
    </location>
</feature>
<keyword evidence="3" id="KW-1185">Reference proteome</keyword>
<comment type="caution">
    <text evidence="2">The sequence shown here is derived from an EMBL/GenBank/DDBJ whole genome shotgun (WGS) entry which is preliminary data.</text>
</comment>
<dbReference type="Proteomes" id="UP000830375">
    <property type="component" value="Unassembled WGS sequence"/>
</dbReference>
<dbReference type="PANTHER" id="PTHR15093:SF1">
    <property type="entry name" value="PRKC APOPTOSIS WT1 REGULATOR PROTEIN"/>
    <property type="match status" value="1"/>
</dbReference>
<dbReference type="EMBL" id="JACTAM010000004">
    <property type="protein sequence ID" value="KAI2665346.1"/>
    <property type="molecule type" value="Genomic_DNA"/>
</dbReference>
<dbReference type="InterPro" id="IPR026117">
    <property type="entry name" value="Par-4"/>
</dbReference>
<evidence type="ECO:0000313" key="2">
    <source>
        <dbReference type="EMBL" id="KAI2665346.1"/>
    </source>
</evidence>
<name>A0ABQ8MR89_LABRO</name>
<accession>A0ABQ8MR89</accession>
<evidence type="ECO:0000313" key="3">
    <source>
        <dbReference type="Proteomes" id="UP000830375"/>
    </source>
</evidence>
<protein>
    <submittedName>
        <fullName evidence="2">PRKC apoptosis WT1 regulator protein</fullName>
    </submittedName>
</protein>
<dbReference type="PANTHER" id="PTHR15093">
    <property type="entry name" value="PROSTATE APOPTOSIS RESPONSE PROTEIN PAR-4"/>
    <property type="match status" value="1"/>
</dbReference>
<organism evidence="2 3">
    <name type="scientific">Labeo rohita</name>
    <name type="common">Indian major carp</name>
    <name type="synonym">Cyprinus rohita</name>
    <dbReference type="NCBI Taxonomy" id="84645"/>
    <lineage>
        <taxon>Eukaryota</taxon>
        <taxon>Metazoa</taxon>
        <taxon>Chordata</taxon>
        <taxon>Craniata</taxon>
        <taxon>Vertebrata</taxon>
        <taxon>Euteleostomi</taxon>
        <taxon>Actinopterygii</taxon>
        <taxon>Neopterygii</taxon>
        <taxon>Teleostei</taxon>
        <taxon>Ostariophysi</taxon>
        <taxon>Cypriniformes</taxon>
        <taxon>Cyprinidae</taxon>
        <taxon>Labeoninae</taxon>
        <taxon>Labeonini</taxon>
        <taxon>Labeo</taxon>
    </lineage>
</organism>
<gene>
    <name evidence="2" type="ORF">H4Q32_021599</name>
</gene>
<evidence type="ECO:0000256" key="1">
    <source>
        <dbReference type="SAM" id="MobiDB-lite"/>
    </source>
</evidence>
<feature type="compositionally biased region" description="Basic and acidic residues" evidence="1">
    <location>
        <begin position="1"/>
        <end position="10"/>
    </location>
</feature>